<dbReference type="PROSITE" id="PS51186">
    <property type="entry name" value="GNAT"/>
    <property type="match status" value="1"/>
</dbReference>
<dbReference type="PANTHER" id="PTHR20958">
    <property type="entry name" value="GLYCINE N-ACYLTRANSFERASE-LIKE PROTEIN"/>
    <property type="match status" value="1"/>
</dbReference>
<dbReference type="Gene3D" id="3.40.630.30">
    <property type="match status" value="1"/>
</dbReference>
<evidence type="ECO:0000313" key="4">
    <source>
        <dbReference type="Proteomes" id="UP000237350"/>
    </source>
</evidence>
<comment type="caution">
    <text evidence="3">The sequence shown here is derived from an EMBL/GenBank/DDBJ whole genome shotgun (WGS) entry which is preliminary data.</text>
</comment>
<dbReference type="PANTHER" id="PTHR20958:SF6">
    <property type="entry name" value="GLYCINE N-ACYLTRANSFERASE-LIKE PROTEIN"/>
    <property type="match status" value="1"/>
</dbReference>
<dbReference type="Proteomes" id="UP000237350">
    <property type="component" value="Unassembled WGS sequence"/>
</dbReference>
<dbReference type="InterPro" id="IPR053225">
    <property type="entry name" value="Acyl-CoA_N-acyltransferase"/>
</dbReference>
<evidence type="ECO:0000256" key="1">
    <source>
        <dbReference type="SAM" id="MobiDB-lite"/>
    </source>
</evidence>
<keyword evidence="4" id="KW-1185">Reference proteome</keyword>
<dbReference type="AlphaFoldDB" id="A0A2S4JU70"/>
<evidence type="ECO:0000259" key="2">
    <source>
        <dbReference type="PROSITE" id="PS51186"/>
    </source>
</evidence>
<dbReference type="Pfam" id="PF08445">
    <property type="entry name" value="FR47"/>
    <property type="match status" value="1"/>
</dbReference>
<organism evidence="3 4">
    <name type="scientific">Alkalispirochaeta sphaeroplastigenens</name>
    <dbReference type="NCBI Taxonomy" id="1187066"/>
    <lineage>
        <taxon>Bacteria</taxon>
        <taxon>Pseudomonadati</taxon>
        <taxon>Spirochaetota</taxon>
        <taxon>Spirochaetia</taxon>
        <taxon>Spirochaetales</taxon>
        <taxon>Spirochaetaceae</taxon>
        <taxon>Alkalispirochaeta</taxon>
    </lineage>
</organism>
<proteinExistence type="predicted"/>
<sequence length="281" mass="31817">MDDMIREDLNRFLERDPLQALPVRGFFATRPVQHVMHRGNSLILCGQSDHLWAYLFSATEPGEPPPRAPTGVSASPKAPGPGESPPAGDHEMKELLRECREVTPFFANVQPWMAHILASLGDVEWTMDTRRLYYPLSSSPSSPSSRQIIPGEEPLLPIDPDRARFIQDNSDYREYTSSEYIRERLLGDISSGITLQGTLVAWGLTHDDRSLGFLHVLPAWRRQGLAERVLGDLVRKRQARGEIPFLNVEPRNQPSMRLVERTGFLPDRPVSWIKMKFQGSP</sequence>
<feature type="region of interest" description="Disordered" evidence="1">
    <location>
        <begin position="62"/>
        <end position="90"/>
    </location>
</feature>
<dbReference type="OrthoDB" id="9797456at2"/>
<dbReference type="EMBL" id="LPWH01000055">
    <property type="protein sequence ID" value="POR03040.1"/>
    <property type="molecule type" value="Genomic_DNA"/>
</dbReference>
<gene>
    <name evidence="3" type="ORF">AU468_05640</name>
</gene>
<dbReference type="InterPro" id="IPR016181">
    <property type="entry name" value="Acyl_CoA_acyltransferase"/>
</dbReference>
<feature type="domain" description="N-acetyltransferase" evidence="2">
    <location>
        <begin position="153"/>
        <end position="280"/>
    </location>
</feature>
<protein>
    <recommendedName>
        <fullName evidence="2">N-acetyltransferase domain-containing protein</fullName>
    </recommendedName>
</protein>
<reference evidence="4" key="1">
    <citation type="submission" date="2015-12" db="EMBL/GenBank/DDBJ databases">
        <authorList>
            <person name="Lodha T.D."/>
            <person name="Chintalapati S."/>
            <person name="Chintalapati V.R."/>
            <person name="Sravanthi T."/>
        </authorList>
    </citation>
    <scope>NUCLEOTIDE SEQUENCE [LARGE SCALE GENOMIC DNA]</scope>
    <source>
        <strain evidence="4">JC133</strain>
    </source>
</reference>
<name>A0A2S4JU70_9SPIO</name>
<evidence type="ECO:0000313" key="3">
    <source>
        <dbReference type="EMBL" id="POR03040.1"/>
    </source>
</evidence>
<dbReference type="SUPFAM" id="SSF55729">
    <property type="entry name" value="Acyl-CoA N-acyltransferases (Nat)"/>
    <property type="match status" value="1"/>
</dbReference>
<dbReference type="GO" id="GO:0016747">
    <property type="term" value="F:acyltransferase activity, transferring groups other than amino-acyl groups"/>
    <property type="evidence" value="ECO:0007669"/>
    <property type="project" value="InterPro"/>
</dbReference>
<dbReference type="InterPro" id="IPR000182">
    <property type="entry name" value="GNAT_dom"/>
</dbReference>
<accession>A0A2S4JU70</accession>
<dbReference type="InterPro" id="IPR013653">
    <property type="entry name" value="GCN5-like_dom"/>
</dbReference>